<dbReference type="PANTHER" id="PTHR11102">
    <property type="entry name" value="SEL-1-LIKE PROTEIN"/>
    <property type="match status" value="1"/>
</dbReference>
<proteinExistence type="predicted"/>
<evidence type="ECO:0000313" key="1">
    <source>
        <dbReference type="EMBL" id="AYV81346.1"/>
    </source>
</evidence>
<protein>
    <submittedName>
        <fullName evidence="1">Tetratricopeptide repeat protein</fullName>
    </submittedName>
</protein>
<dbReference type="SMART" id="SM00671">
    <property type="entry name" value="SEL1"/>
    <property type="match status" value="6"/>
</dbReference>
<dbReference type="Pfam" id="PF08238">
    <property type="entry name" value="Sel1"/>
    <property type="match status" value="6"/>
</dbReference>
<accession>A0A3G5A296</accession>
<dbReference type="SUPFAM" id="SSF81901">
    <property type="entry name" value="HCP-like"/>
    <property type="match status" value="1"/>
</dbReference>
<sequence length="422" mass="49096">MSLDEIKAQILAITPTKECFSTQEFKEKNIDIINSMIAIKSGRLELFAWLNDEKFSDNCFMRKLIGNFLRNELLGSDDKKVISHYKKAYELGYPCLAYSIGVIYYYSNTIEKNYVKAMKWFMRSIENKYNYMNSFWYIGNMYELGLGVRIDYMKSNHYLEMGFEKPDAMNTLGMHYMNGDSEGKFTDHELAKKFFLKAVEMKNYYACWNLGVLYCEVILPRTEDNCRIGFGWFHKALENNDADWMEELGLKYARREFVITDDAEALRLLLISAEANVEKKDNYEALSWIGCLYSYGVEGVKPDVNLSVIWHQGAIDKGSIDALWNMGMICVDQGKKMEAVNYFLEAYKKYPEVENKMFCKEEIKQIMLDDDDMSVLCELISSWKESKTLVEENERLSAELSFRPDGSGYVAAKEHFECSVKN</sequence>
<dbReference type="InterPro" id="IPR050767">
    <property type="entry name" value="Sel1_AlgK"/>
</dbReference>
<organism evidence="1">
    <name type="scientific">Harvfovirus sp</name>
    <dbReference type="NCBI Taxonomy" id="2487768"/>
    <lineage>
        <taxon>Viruses</taxon>
        <taxon>Varidnaviria</taxon>
        <taxon>Bamfordvirae</taxon>
        <taxon>Nucleocytoviricota</taxon>
        <taxon>Megaviricetes</taxon>
        <taxon>Imitervirales</taxon>
        <taxon>Mimiviridae</taxon>
        <taxon>Klosneuvirinae</taxon>
    </lineage>
</organism>
<gene>
    <name evidence="1" type="ORF">Harvfovirus28_11</name>
</gene>
<dbReference type="InterPro" id="IPR011990">
    <property type="entry name" value="TPR-like_helical_dom_sf"/>
</dbReference>
<dbReference type="EMBL" id="MK072270">
    <property type="protein sequence ID" value="AYV81346.1"/>
    <property type="molecule type" value="Genomic_DNA"/>
</dbReference>
<dbReference type="Gene3D" id="1.25.40.10">
    <property type="entry name" value="Tetratricopeptide repeat domain"/>
    <property type="match status" value="1"/>
</dbReference>
<name>A0A3G5A296_9VIRU</name>
<reference evidence="1" key="1">
    <citation type="submission" date="2018-10" db="EMBL/GenBank/DDBJ databases">
        <title>Hidden diversity of soil giant viruses.</title>
        <authorList>
            <person name="Schulz F."/>
            <person name="Alteio L."/>
            <person name="Goudeau D."/>
            <person name="Ryan E.M."/>
            <person name="Malmstrom R.R."/>
            <person name="Blanchard J."/>
            <person name="Woyke T."/>
        </authorList>
    </citation>
    <scope>NUCLEOTIDE SEQUENCE</scope>
    <source>
        <strain evidence="1">HAV1</strain>
    </source>
</reference>
<dbReference type="PANTHER" id="PTHR11102:SF160">
    <property type="entry name" value="ERAD-ASSOCIATED E3 UBIQUITIN-PROTEIN LIGASE COMPONENT HRD3"/>
    <property type="match status" value="1"/>
</dbReference>
<dbReference type="InterPro" id="IPR006597">
    <property type="entry name" value="Sel1-like"/>
</dbReference>